<evidence type="ECO:0000259" key="45">
    <source>
        <dbReference type="PROSITE" id="PS50280"/>
    </source>
</evidence>
<dbReference type="Pfam" id="PF00628">
    <property type="entry name" value="PHD"/>
    <property type="match status" value="4"/>
</dbReference>
<keyword evidence="31" id="KW-0539">Nucleus</keyword>
<dbReference type="Gene3D" id="1.10.30.10">
    <property type="entry name" value="High mobility group box domain"/>
    <property type="match status" value="1"/>
</dbReference>
<dbReference type="Pfam" id="PF13832">
    <property type="entry name" value="zf-HC5HC2H_2"/>
    <property type="match status" value="1"/>
</dbReference>
<feature type="compositionally biased region" description="Polar residues" evidence="41">
    <location>
        <begin position="2201"/>
        <end position="2257"/>
    </location>
</feature>
<keyword evidence="30" id="KW-0804">Transcription</keyword>
<feature type="region of interest" description="Disordered" evidence="41">
    <location>
        <begin position="2399"/>
        <end position="2419"/>
    </location>
</feature>
<dbReference type="FunFam" id="2.170.270.10:FF:000003">
    <property type="entry name" value="Histone-lysine N-methyltransferase"/>
    <property type="match status" value="1"/>
</dbReference>
<evidence type="ECO:0000256" key="20">
    <source>
        <dbReference type="ARBA" id="ARBA00022837"/>
    </source>
</evidence>
<keyword evidence="10" id="KW-0808">Transferase</keyword>
<dbReference type="SMART" id="SM00398">
    <property type="entry name" value="HMG"/>
    <property type="match status" value="1"/>
</dbReference>
<feature type="domain" description="RING-type" evidence="44">
    <location>
        <begin position="618"/>
        <end position="663"/>
    </location>
</feature>
<dbReference type="GO" id="GO:0005886">
    <property type="term" value="C:plasma membrane"/>
    <property type="evidence" value="ECO:0007669"/>
    <property type="project" value="UniProtKB-SubCell"/>
</dbReference>
<keyword evidence="25" id="KW-0175">Coiled coil</keyword>
<feature type="region of interest" description="Disordered" evidence="41">
    <location>
        <begin position="2456"/>
        <end position="2497"/>
    </location>
</feature>
<comment type="function">
    <molecule>Protein hedgehog</molecule>
    <text evidence="40">The C-terminal part of the hedgehog protein precursor displays an autoproteolysis activity that results in the cleavage of the full-length protein into two parts (N-product and C-product). In addition, the C-terminal part displays a cholesterol transferase activity that results by the covalent attachment of a cholesterol moiety to the C-terminal of the newly generated N-product.</text>
</comment>
<feature type="compositionally biased region" description="Low complexity" evidence="41">
    <location>
        <begin position="4736"/>
        <end position="4758"/>
    </location>
</feature>
<dbReference type="SUPFAM" id="SSF57903">
    <property type="entry name" value="FYVE/PHD zinc finger"/>
    <property type="match status" value="6"/>
</dbReference>
<dbReference type="SUPFAM" id="SSF55166">
    <property type="entry name" value="Hedgehog/DD-peptidase"/>
    <property type="match status" value="1"/>
</dbReference>
<evidence type="ECO:0000256" key="5">
    <source>
        <dbReference type="ARBA" id="ARBA00022475"/>
    </source>
</evidence>
<feature type="domain" description="PHD-type" evidence="43">
    <location>
        <begin position="1338"/>
        <end position="1393"/>
    </location>
</feature>
<evidence type="ECO:0000256" key="41">
    <source>
        <dbReference type="SAM" id="MobiDB-lite"/>
    </source>
</evidence>
<dbReference type="CDD" id="cd15513">
    <property type="entry name" value="PHD5_KMT2C_like"/>
    <property type="match status" value="1"/>
</dbReference>
<dbReference type="FunFam" id="3.30.40.10:FF:000095">
    <property type="entry name" value="Histone-lysine N-methyltransferase 2C"/>
    <property type="match status" value="1"/>
</dbReference>
<evidence type="ECO:0000256" key="16">
    <source>
        <dbReference type="ARBA" id="ARBA00022801"/>
    </source>
</evidence>
<keyword evidence="6" id="KW-0488">Methylation</keyword>
<dbReference type="InterPro" id="IPR036910">
    <property type="entry name" value="HMG_box_dom_sf"/>
</dbReference>
<feature type="domain" description="PHD-type" evidence="43">
    <location>
        <begin position="1211"/>
        <end position="1264"/>
    </location>
</feature>
<evidence type="ECO:0000256" key="31">
    <source>
        <dbReference type="ARBA" id="ARBA00023242"/>
    </source>
</evidence>
<feature type="compositionally biased region" description="Polar residues" evidence="41">
    <location>
        <begin position="2698"/>
        <end position="2735"/>
    </location>
</feature>
<feature type="region of interest" description="Disordered" evidence="41">
    <location>
        <begin position="1455"/>
        <end position="1609"/>
    </location>
</feature>
<dbReference type="GO" id="GO:0016539">
    <property type="term" value="P:intein-mediated protein splicing"/>
    <property type="evidence" value="ECO:0007669"/>
    <property type="project" value="InterPro"/>
</dbReference>
<dbReference type="SMART" id="SM00542">
    <property type="entry name" value="FYRC"/>
    <property type="match status" value="1"/>
</dbReference>
<keyword evidence="5 40" id="KW-1003">Cell membrane</keyword>
<protein>
    <recommendedName>
        <fullName evidence="40">Hedgehog protein</fullName>
    </recommendedName>
</protein>
<feature type="compositionally biased region" description="Pro residues" evidence="41">
    <location>
        <begin position="4415"/>
        <end position="4429"/>
    </location>
</feature>
<organism evidence="48 49">
    <name type="scientific">Hemibagrus wyckioides</name>
    <dbReference type="NCBI Taxonomy" id="337641"/>
    <lineage>
        <taxon>Eukaryota</taxon>
        <taxon>Metazoa</taxon>
        <taxon>Chordata</taxon>
        <taxon>Craniata</taxon>
        <taxon>Vertebrata</taxon>
        <taxon>Euteleostomi</taxon>
        <taxon>Actinopterygii</taxon>
        <taxon>Neopterygii</taxon>
        <taxon>Teleostei</taxon>
        <taxon>Ostariophysi</taxon>
        <taxon>Siluriformes</taxon>
        <taxon>Bagridae</taxon>
        <taxon>Hemibagrus</taxon>
    </lineage>
</organism>
<dbReference type="PROSITE" id="PS50868">
    <property type="entry name" value="POST_SET"/>
    <property type="match status" value="1"/>
</dbReference>
<dbReference type="InterPro" id="IPR036844">
    <property type="entry name" value="Hint_dom_sf"/>
</dbReference>
<feature type="domain" description="PHD-type" evidence="47">
    <location>
        <begin position="490"/>
        <end position="605"/>
    </location>
</feature>
<feature type="compositionally biased region" description="Acidic residues" evidence="41">
    <location>
        <begin position="1015"/>
        <end position="1025"/>
    </location>
</feature>
<feature type="compositionally biased region" description="Basic and acidic residues" evidence="41">
    <location>
        <begin position="1494"/>
        <end position="1504"/>
    </location>
</feature>
<evidence type="ECO:0000256" key="34">
    <source>
        <dbReference type="ARBA" id="ARBA00034131"/>
    </source>
</evidence>
<dbReference type="SUPFAM" id="SSF51294">
    <property type="entry name" value="Hedgehog/intein (Hint) domain"/>
    <property type="match status" value="1"/>
</dbReference>
<dbReference type="PANTHER" id="PTHR45888">
    <property type="entry name" value="HL01030P-RELATED"/>
    <property type="match status" value="1"/>
</dbReference>
<feature type="compositionally biased region" description="Polar residues" evidence="41">
    <location>
        <begin position="4767"/>
        <end position="4801"/>
    </location>
</feature>
<feature type="compositionally biased region" description="Low complexity" evidence="41">
    <location>
        <begin position="2119"/>
        <end position="2131"/>
    </location>
</feature>
<dbReference type="CDD" id="cd15489">
    <property type="entry name" value="PHD_SF"/>
    <property type="match status" value="1"/>
</dbReference>
<feature type="compositionally biased region" description="Basic and acidic residues" evidence="41">
    <location>
        <begin position="917"/>
        <end position="942"/>
    </location>
</feature>
<comment type="catalytic activity">
    <reaction evidence="35">
        <text>glycyl-L-cysteinyl-[protein] + cholesterol + H(+) = [protein]-C-terminal glycyl cholesterol ester + N-terminal L-cysteinyl-[protein]</text>
        <dbReference type="Rhea" id="RHEA:59504"/>
        <dbReference type="Rhea" id="RHEA-COMP:12707"/>
        <dbReference type="Rhea" id="RHEA-COMP:15369"/>
        <dbReference type="Rhea" id="RHEA-COMP:15374"/>
        <dbReference type="ChEBI" id="CHEBI:15378"/>
        <dbReference type="ChEBI" id="CHEBI:16113"/>
        <dbReference type="ChEBI" id="CHEBI:65250"/>
        <dbReference type="ChEBI" id="CHEBI:143135"/>
        <dbReference type="ChEBI" id="CHEBI:143140"/>
    </reaction>
    <physiologicalReaction direction="left-to-right" evidence="35">
        <dbReference type="Rhea" id="RHEA:59505"/>
    </physiologicalReaction>
</comment>
<evidence type="ECO:0000256" key="40">
    <source>
        <dbReference type="RuleBase" id="RU280812"/>
    </source>
</evidence>
<keyword evidence="11" id="KW-0949">S-adenosyl-L-methionine</keyword>
<feature type="region of interest" description="Disordered" evidence="41">
    <location>
        <begin position="3125"/>
        <end position="3158"/>
    </location>
</feature>
<reference evidence="48 49" key="1">
    <citation type="submission" date="2021-06" db="EMBL/GenBank/DDBJ databases">
        <title>Chromosome-level genome assembly of the red-tail catfish (Hemibagrus wyckioides).</title>
        <authorList>
            <person name="Shao F."/>
        </authorList>
    </citation>
    <scope>NUCLEOTIDE SEQUENCE [LARGE SCALE GENOMIC DNA]</scope>
    <source>
        <strain evidence="48">EC202008001</strain>
        <tissue evidence="48">Blood</tissue>
    </source>
</reference>
<evidence type="ECO:0000256" key="28">
    <source>
        <dbReference type="ARBA" id="ARBA00023139"/>
    </source>
</evidence>
<keyword evidence="49" id="KW-1185">Reference proteome</keyword>
<evidence type="ECO:0000256" key="6">
    <source>
        <dbReference type="ARBA" id="ARBA00022481"/>
    </source>
</evidence>
<feature type="compositionally biased region" description="Polar residues" evidence="41">
    <location>
        <begin position="3691"/>
        <end position="3706"/>
    </location>
</feature>
<feature type="compositionally biased region" description="Basic and acidic residues" evidence="41">
    <location>
        <begin position="1572"/>
        <end position="1597"/>
    </location>
</feature>
<feature type="compositionally biased region" description="Polar residues" evidence="41">
    <location>
        <begin position="1699"/>
        <end position="1716"/>
    </location>
</feature>
<feature type="region of interest" description="Disordered" evidence="41">
    <location>
        <begin position="3622"/>
        <end position="3713"/>
    </location>
</feature>
<dbReference type="InterPro" id="IPR001657">
    <property type="entry name" value="Hedgehog"/>
</dbReference>
<dbReference type="InterPro" id="IPR003888">
    <property type="entry name" value="FYrich_N"/>
</dbReference>
<evidence type="ECO:0000256" key="37">
    <source>
        <dbReference type="ARBA" id="ARBA00058707"/>
    </source>
</evidence>
<keyword evidence="19" id="KW-0862">Zinc</keyword>
<feature type="compositionally biased region" description="Polar residues" evidence="41">
    <location>
        <begin position="2265"/>
        <end position="2277"/>
    </location>
</feature>
<keyword evidence="20" id="KW-0106">Calcium</keyword>
<dbReference type="Gene3D" id="3.30.40.10">
    <property type="entry name" value="Zinc/RING finger domain, C3HC4 (zinc finger)"/>
    <property type="match status" value="6"/>
</dbReference>
<feature type="compositionally biased region" description="Polar residues" evidence="41">
    <location>
        <begin position="4228"/>
        <end position="4237"/>
    </location>
</feature>
<dbReference type="CDD" id="cd00081">
    <property type="entry name" value="Hint"/>
    <property type="match status" value="1"/>
</dbReference>
<evidence type="ECO:0000256" key="32">
    <source>
        <dbReference type="ARBA" id="ARBA00023288"/>
    </source>
</evidence>
<feature type="compositionally biased region" description="Polar residues" evidence="41">
    <location>
        <begin position="3641"/>
        <end position="3666"/>
    </location>
</feature>
<keyword evidence="18 40" id="KW-0256">Endoplasmic reticulum</keyword>
<dbReference type="CDD" id="cd19171">
    <property type="entry name" value="SET_KMT2C_2D"/>
    <property type="match status" value="1"/>
</dbReference>
<keyword evidence="9 40" id="KW-0645">Protease</keyword>
<evidence type="ECO:0000256" key="38">
    <source>
        <dbReference type="ARBA" id="ARBA00065668"/>
    </source>
</evidence>
<dbReference type="GO" id="GO:0032259">
    <property type="term" value="P:methylation"/>
    <property type="evidence" value="ECO:0007669"/>
    <property type="project" value="UniProtKB-KW"/>
</dbReference>
<dbReference type="PRINTS" id="PR00632">
    <property type="entry name" value="SONICHHOG"/>
</dbReference>
<keyword evidence="7" id="KW-0597">Phosphoprotein</keyword>
<feature type="region of interest" description="Disordered" evidence="41">
    <location>
        <begin position="3346"/>
        <end position="3366"/>
    </location>
</feature>
<evidence type="ECO:0000256" key="18">
    <source>
        <dbReference type="ARBA" id="ARBA00022824"/>
    </source>
</evidence>
<keyword evidence="15 39" id="KW-0863">Zinc-finger</keyword>
<feature type="compositionally biased region" description="Acidic residues" evidence="41">
    <location>
        <begin position="813"/>
        <end position="829"/>
    </location>
</feature>
<dbReference type="SMART" id="SM00305">
    <property type="entry name" value="HintC"/>
    <property type="match status" value="1"/>
</dbReference>
<evidence type="ECO:0000256" key="25">
    <source>
        <dbReference type="ARBA" id="ARBA00023054"/>
    </source>
</evidence>
<dbReference type="Gene3D" id="3.30.160.360">
    <property type="match status" value="1"/>
</dbReference>
<feature type="compositionally biased region" description="Low complexity" evidence="41">
    <location>
        <begin position="869"/>
        <end position="878"/>
    </location>
</feature>
<keyword evidence="16 40" id="KW-0378">Hydrolase</keyword>
<dbReference type="PROSITE" id="PS51543">
    <property type="entry name" value="FYRC"/>
    <property type="match status" value="1"/>
</dbReference>
<dbReference type="CDD" id="cd15601">
    <property type="entry name" value="PHD5_KMT2D"/>
    <property type="match status" value="1"/>
</dbReference>
<evidence type="ECO:0000259" key="43">
    <source>
        <dbReference type="PROSITE" id="PS50016"/>
    </source>
</evidence>
<evidence type="ECO:0000256" key="36">
    <source>
        <dbReference type="ARBA" id="ARBA00049353"/>
    </source>
</evidence>
<dbReference type="InterPro" id="IPR006141">
    <property type="entry name" value="Intein_N"/>
</dbReference>
<feature type="region of interest" description="Disordered" evidence="41">
    <location>
        <begin position="1119"/>
        <end position="1160"/>
    </location>
</feature>
<comment type="similarity">
    <text evidence="3 40">Belongs to the hedgehog family.</text>
</comment>
<dbReference type="Gene3D" id="3.30.1380.10">
    <property type="match status" value="1"/>
</dbReference>
<evidence type="ECO:0000256" key="23">
    <source>
        <dbReference type="ARBA" id="ARBA00023015"/>
    </source>
</evidence>
<dbReference type="InterPro" id="IPR013083">
    <property type="entry name" value="Znf_RING/FYVE/PHD"/>
</dbReference>
<evidence type="ECO:0000256" key="42">
    <source>
        <dbReference type="SAM" id="SignalP"/>
    </source>
</evidence>
<feature type="region of interest" description="Disordered" evidence="41">
    <location>
        <begin position="4010"/>
        <end position="4131"/>
    </location>
</feature>
<dbReference type="PROSITE" id="PS50817">
    <property type="entry name" value="INTEIN_N_TER"/>
    <property type="match status" value="1"/>
</dbReference>
<dbReference type="InterPro" id="IPR001214">
    <property type="entry name" value="SET_dom"/>
</dbReference>
<feature type="compositionally biased region" description="Polar residues" evidence="41">
    <location>
        <begin position="3209"/>
        <end position="3223"/>
    </location>
</feature>
<evidence type="ECO:0000256" key="30">
    <source>
        <dbReference type="ARBA" id="ARBA00023163"/>
    </source>
</evidence>
<dbReference type="CDD" id="cd15509">
    <property type="entry name" value="PHD1_KMT2C_like"/>
    <property type="match status" value="1"/>
</dbReference>
<dbReference type="SMART" id="SM00249">
    <property type="entry name" value="PHD"/>
    <property type="match status" value="8"/>
</dbReference>
<feature type="compositionally biased region" description="Polar residues" evidence="41">
    <location>
        <begin position="3347"/>
        <end position="3366"/>
    </location>
</feature>
<dbReference type="InterPro" id="IPR009045">
    <property type="entry name" value="Zn_M74/Hedgehog-like"/>
</dbReference>
<keyword evidence="27 40" id="KW-0472">Membrane</keyword>
<feature type="region of interest" description="Disordered" evidence="41">
    <location>
        <begin position="1640"/>
        <end position="1842"/>
    </location>
</feature>
<dbReference type="FunFam" id="3.30.160.360:FF:000001">
    <property type="entry name" value="Histone-lysine N-methyltransferase"/>
    <property type="match status" value="1"/>
</dbReference>
<comment type="subcellular location">
    <molecule>Sonic hedgehog protein</molecule>
    <subcellularLocation>
        <location evidence="40">Endoplasmic reticulum membrane</location>
    </subcellularLocation>
    <subcellularLocation>
        <location evidence="40">Golgi apparatus membrane</location>
    </subcellularLocation>
</comment>
<name>A0A9D3NMG1_9TELE</name>
<feature type="region of interest" description="Disordered" evidence="41">
    <location>
        <begin position="801"/>
        <end position="883"/>
    </location>
</feature>
<dbReference type="FunFam" id="3.30.40.10:FF:000080">
    <property type="entry name" value="Histone-lysine N-methyltransferase 2C"/>
    <property type="match status" value="1"/>
</dbReference>
<evidence type="ECO:0000256" key="7">
    <source>
        <dbReference type="ARBA" id="ARBA00022553"/>
    </source>
</evidence>
<keyword evidence="33" id="KW-0012">Acyltransferase</keyword>
<dbReference type="PANTHER" id="PTHR45888:SF2">
    <property type="entry name" value="HISTONE-LYSINE N-METHYLTRANSFERASE 2D"/>
    <property type="match status" value="1"/>
</dbReference>
<comment type="subunit">
    <text evidence="38">Component of the MLL3 complex (also named ASCOM complex), at least composed of catalytic subunit KMT2C/MLL3, ASH2L, RBBP5, WDR5, NCOA6, DPY30, KDM6A, PAXIP1/PTIP, PAGR1 and alpha- and beta-tubulin. Forms a core complex with the evolutionary conserved subcomplex WRAD composed of WDR5, RBBP5, ASH2L/ASH2 and DPY30 subunits; WRAD differentially stimulates the methyltransferase activity. Interacts (via WIN motif) with WDR5.</text>
</comment>
<proteinExistence type="inferred from homology"/>
<feature type="region of interest" description="Disordered" evidence="41">
    <location>
        <begin position="3209"/>
        <end position="3247"/>
    </location>
</feature>
<feature type="region of interest" description="Disordered" evidence="41">
    <location>
        <begin position="2848"/>
        <end position="2902"/>
    </location>
</feature>
<feature type="compositionally biased region" description="Basic residues" evidence="41">
    <location>
        <begin position="1122"/>
        <end position="1135"/>
    </location>
</feature>
<dbReference type="SMART" id="SM00184">
    <property type="entry name" value="RING"/>
    <property type="match status" value="4"/>
</dbReference>
<evidence type="ECO:0000256" key="13">
    <source>
        <dbReference type="ARBA" id="ARBA00022729"/>
    </source>
</evidence>
<dbReference type="Gene3D" id="2.170.16.10">
    <property type="entry name" value="Hedgehog/Intein (Hint) domain"/>
    <property type="match status" value="1"/>
</dbReference>
<evidence type="ECO:0000256" key="35">
    <source>
        <dbReference type="ARBA" id="ARBA00048589"/>
    </source>
</evidence>
<dbReference type="InterPro" id="IPR003587">
    <property type="entry name" value="Hint_dom_N"/>
</dbReference>
<feature type="domain" description="PHD-type" evidence="47">
    <location>
        <begin position="4910"/>
        <end position="5018"/>
    </location>
</feature>
<feature type="domain" description="PHD-type" evidence="43">
    <location>
        <begin position="662"/>
        <end position="712"/>
    </location>
</feature>
<feature type="compositionally biased region" description="Low complexity" evidence="41">
    <location>
        <begin position="3134"/>
        <end position="3152"/>
    </location>
</feature>
<feature type="compositionally biased region" description="Polar residues" evidence="41">
    <location>
        <begin position="4063"/>
        <end position="4086"/>
    </location>
</feature>
<feature type="compositionally biased region" description="Polar residues" evidence="41">
    <location>
        <begin position="1741"/>
        <end position="1755"/>
    </location>
</feature>
<feature type="region of interest" description="Disordered" evidence="41">
    <location>
        <begin position="3047"/>
        <end position="3108"/>
    </location>
</feature>
<feature type="compositionally biased region" description="Polar residues" evidence="41">
    <location>
        <begin position="4093"/>
        <end position="4105"/>
    </location>
</feature>
<evidence type="ECO:0000256" key="12">
    <source>
        <dbReference type="ARBA" id="ARBA00022723"/>
    </source>
</evidence>
<dbReference type="Pfam" id="PF01079">
    <property type="entry name" value="Hint"/>
    <property type="match status" value="1"/>
</dbReference>
<evidence type="ECO:0000256" key="33">
    <source>
        <dbReference type="ARBA" id="ARBA00023315"/>
    </source>
</evidence>
<feature type="region of interest" description="Disordered" evidence="41">
    <location>
        <begin position="3727"/>
        <end position="3755"/>
    </location>
</feature>
<feature type="compositionally biased region" description="Polar residues" evidence="41">
    <location>
        <begin position="2322"/>
        <end position="2331"/>
    </location>
</feature>
<dbReference type="InterPro" id="IPR003889">
    <property type="entry name" value="FYrich_C"/>
</dbReference>
<dbReference type="FunFam" id="2.170.16.10:FF:000001">
    <property type="entry name" value="Indian hedgehog"/>
    <property type="match status" value="1"/>
</dbReference>
<comment type="subcellular location">
    <subcellularLocation>
        <location evidence="2">Endoplasmic reticulum membrane</location>
    </subcellularLocation>
    <subcellularLocation>
        <location evidence="1">Nucleus</location>
    </subcellularLocation>
</comment>
<comment type="subcellular location">
    <molecule>Protein hedgehog N-product</molecule>
    <subcellularLocation>
        <location evidence="40">Cell membrane</location>
        <topology evidence="40">Lipid-anchor</topology>
    </subcellularLocation>
</comment>
<evidence type="ECO:0000256" key="4">
    <source>
        <dbReference type="ARBA" id="ARBA00022473"/>
    </source>
</evidence>
<feature type="domain" description="SET" evidence="45">
    <location>
        <begin position="5278"/>
        <end position="5394"/>
    </location>
</feature>
<dbReference type="PROSITE" id="PS51805">
    <property type="entry name" value="EPHD"/>
    <property type="match status" value="2"/>
</dbReference>
<evidence type="ECO:0000256" key="22">
    <source>
        <dbReference type="ARBA" id="ARBA00022990"/>
    </source>
</evidence>
<dbReference type="InterPro" id="IPR009071">
    <property type="entry name" value="HMG_box_dom"/>
</dbReference>
<feature type="compositionally biased region" description="Acidic residues" evidence="41">
    <location>
        <begin position="2779"/>
        <end position="2800"/>
    </location>
</feature>
<feature type="region of interest" description="Disordered" evidence="41">
    <location>
        <begin position="1909"/>
        <end position="2376"/>
    </location>
</feature>
<dbReference type="InterPro" id="IPR046341">
    <property type="entry name" value="SET_dom_sf"/>
</dbReference>
<feature type="region of interest" description="Disordered" evidence="41">
    <location>
        <begin position="4154"/>
        <end position="4173"/>
    </location>
</feature>
<dbReference type="FunFam" id="1.10.30.10:FF:000009">
    <property type="entry name" value="Histone-lysine N-methyltransferase"/>
    <property type="match status" value="1"/>
</dbReference>
<evidence type="ECO:0000256" key="11">
    <source>
        <dbReference type="ARBA" id="ARBA00022691"/>
    </source>
</evidence>
<feature type="compositionally biased region" description="Basic and acidic residues" evidence="41">
    <location>
        <begin position="3229"/>
        <end position="3238"/>
    </location>
</feature>
<dbReference type="FunFam" id="3.30.40.10:FF:000070">
    <property type="entry name" value="Histone-lysine N-methyltransferase"/>
    <property type="match status" value="1"/>
</dbReference>
<feature type="compositionally biased region" description="Polar residues" evidence="41">
    <location>
        <begin position="4164"/>
        <end position="4173"/>
    </location>
</feature>
<evidence type="ECO:0000256" key="1">
    <source>
        <dbReference type="ARBA" id="ARBA00004123"/>
    </source>
</evidence>
<dbReference type="GO" id="GO:0016540">
    <property type="term" value="P:protein autoprocessing"/>
    <property type="evidence" value="ECO:0007669"/>
    <property type="project" value="InterPro"/>
</dbReference>
<evidence type="ECO:0000256" key="14">
    <source>
        <dbReference type="ARBA" id="ARBA00022737"/>
    </source>
</evidence>
<dbReference type="Pfam" id="PF01085">
    <property type="entry name" value="HH_signal"/>
    <property type="match status" value="1"/>
</dbReference>
<dbReference type="GO" id="GO:0007267">
    <property type="term" value="P:cell-cell signaling"/>
    <property type="evidence" value="ECO:0007669"/>
    <property type="project" value="InterPro"/>
</dbReference>
<dbReference type="GO" id="GO:0003713">
    <property type="term" value="F:transcription coactivator activity"/>
    <property type="evidence" value="ECO:0007669"/>
    <property type="project" value="TreeGrafter"/>
</dbReference>
<comment type="subunit">
    <text evidence="34">Multimer.</text>
</comment>
<dbReference type="PROSITE" id="PS50280">
    <property type="entry name" value="SET"/>
    <property type="match status" value="1"/>
</dbReference>
<feature type="compositionally biased region" description="Low complexity" evidence="41">
    <location>
        <begin position="3727"/>
        <end position="3737"/>
    </location>
</feature>
<feature type="domain" description="Post-SET" evidence="46">
    <location>
        <begin position="5402"/>
        <end position="5418"/>
    </location>
</feature>
<feature type="region of interest" description="Disordered" evidence="41">
    <location>
        <begin position="985"/>
        <end position="1051"/>
    </location>
</feature>
<feature type="compositionally biased region" description="Polar residues" evidence="41">
    <location>
        <begin position="1773"/>
        <end position="1782"/>
    </location>
</feature>
<comment type="function">
    <molecule>Protein hedgehog N-product</molecule>
    <text evidence="40">The dually lipidated hedgehog protein N-product is a morphogen which is essential for a variety of patterning events during development.</text>
</comment>
<evidence type="ECO:0000256" key="8">
    <source>
        <dbReference type="ARBA" id="ARBA00022603"/>
    </source>
</evidence>
<dbReference type="GO" id="GO:0140945">
    <property type="term" value="F:histone H3K4 monomethyltransferase activity"/>
    <property type="evidence" value="ECO:0007669"/>
    <property type="project" value="UniProtKB-EC"/>
</dbReference>
<keyword evidence="12" id="KW-0479">Metal-binding</keyword>
<keyword evidence="32" id="KW-0449">Lipoprotein</keyword>
<dbReference type="InterPro" id="IPR034732">
    <property type="entry name" value="EPHD"/>
</dbReference>
<dbReference type="OrthoDB" id="308383at2759"/>
<feature type="compositionally biased region" description="Polar residues" evidence="41">
    <location>
        <begin position="3740"/>
        <end position="3755"/>
    </location>
</feature>
<dbReference type="InterPro" id="IPR001767">
    <property type="entry name" value="Hedgehog_Hint"/>
</dbReference>
<dbReference type="Gene3D" id="2.170.270.10">
    <property type="entry name" value="SET domain"/>
    <property type="match status" value="1"/>
</dbReference>
<feature type="region of interest" description="Disordered" evidence="41">
    <location>
        <begin position="392"/>
        <end position="449"/>
    </location>
</feature>
<dbReference type="Pfam" id="PF05965">
    <property type="entry name" value="FYRC"/>
    <property type="match status" value="1"/>
</dbReference>
<feature type="compositionally biased region" description="Low complexity" evidence="41">
    <location>
        <begin position="3047"/>
        <end position="3070"/>
    </location>
</feature>
<dbReference type="InterPro" id="IPR000320">
    <property type="entry name" value="Hedgehog_signalling_dom"/>
</dbReference>
<feature type="domain" description="PHD-type" evidence="43">
    <location>
        <begin position="1261"/>
        <end position="1311"/>
    </location>
</feature>
<feature type="compositionally biased region" description="Basic and acidic residues" evidence="41">
    <location>
        <begin position="1026"/>
        <end position="1044"/>
    </location>
</feature>
<feature type="region of interest" description="Disordered" evidence="41">
    <location>
        <begin position="3572"/>
        <end position="3591"/>
    </location>
</feature>
<dbReference type="InterPro" id="IPR003586">
    <property type="entry name" value="Hint_dom_C"/>
</dbReference>
<evidence type="ECO:0000259" key="46">
    <source>
        <dbReference type="PROSITE" id="PS50868"/>
    </source>
</evidence>
<feature type="region of interest" description="Disordered" evidence="41">
    <location>
        <begin position="917"/>
        <end position="946"/>
    </location>
</feature>
<keyword evidence="21" id="KW-0156">Chromatin regulator</keyword>
<feature type="compositionally biased region" description="Pro residues" evidence="41">
    <location>
        <begin position="2524"/>
        <end position="2536"/>
    </location>
</feature>
<evidence type="ECO:0000256" key="17">
    <source>
        <dbReference type="ARBA" id="ARBA00022813"/>
    </source>
</evidence>
<dbReference type="Proteomes" id="UP000824219">
    <property type="component" value="Linkage Group LG15"/>
</dbReference>
<feature type="compositionally biased region" description="Low complexity" evidence="41">
    <location>
        <begin position="2003"/>
        <end position="2021"/>
    </location>
</feature>
<feature type="chain" id="PRO_5038373122" description="Hedgehog protein" evidence="42">
    <location>
        <begin position="24"/>
        <end position="5418"/>
    </location>
</feature>
<keyword evidence="24 40" id="KW-0333">Golgi apparatus</keyword>
<keyword evidence="23" id="KW-0805">Transcription regulation</keyword>
<feature type="compositionally biased region" description="Low complexity" evidence="41">
    <location>
        <begin position="2062"/>
        <end position="2078"/>
    </location>
</feature>
<dbReference type="GO" id="GO:0003677">
    <property type="term" value="F:DNA binding"/>
    <property type="evidence" value="ECO:0007669"/>
    <property type="project" value="UniProtKB-KW"/>
</dbReference>
<dbReference type="GO" id="GO:0008270">
    <property type="term" value="F:zinc ion binding"/>
    <property type="evidence" value="ECO:0007669"/>
    <property type="project" value="UniProtKB-KW"/>
</dbReference>
<dbReference type="InterPro" id="IPR011011">
    <property type="entry name" value="Znf_FYVE_PHD"/>
</dbReference>
<feature type="compositionally biased region" description="Polar residues" evidence="41">
    <location>
        <begin position="838"/>
        <end position="858"/>
    </location>
</feature>
<dbReference type="Pfam" id="PF13771">
    <property type="entry name" value="zf-HC5HC2H"/>
    <property type="match status" value="1"/>
</dbReference>
<feature type="compositionally biased region" description="Basic and acidic residues" evidence="41">
    <location>
        <begin position="1462"/>
        <end position="1476"/>
    </location>
</feature>
<feature type="compositionally biased region" description="Polar residues" evidence="41">
    <location>
        <begin position="2943"/>
        <end position="2957"/>
    </location>
</feature>
<sequence length="5418" mass="590199">MTPAPRFGLLAAACTCAWLLVHGCGPGPGYGVRLRPRRLTPLAYKQHVPNVSENNLGASGRAEGKIMRHSERFNELVCNYNPDIDFKDEERTKADRFMTKRCKDCLNKLAIAVMNQWPGVRLRVTEAWDEDDNHPPGSLHYEGRAVDITTSDRDIKKYGLLAQLAVEAGFDWVYYESKYHVHCSVKADHSVAVEKGGCFSASALVTVAEGVQKPMSHLQPGDSVLALSESGFLIFSHVLLFLHLDAEQRSTFLILSTENGHRLTITPNHLIFMAPNLKLDYHEYHASFASQVRRGAYVLIYGQDGRVHPSKIVSVSQEERIGVYAPLTEHGNLFVDGVLASSYASIEDQRLAHWAFGPLRFLVGLSHLFMAVNPLTVMMQGREYRSIRSLLGRSSSGEGMDEQKSNCEENDSEKAADDSASSNKTVPSQGESEAPFAAEDISGTTVDPSSTPAEIVRACALCNCVERSLHGQRELRCFGPSSHWPNLEPSTSSLPLAGNDDLSSIGFSEPISPVSLFADNGSCWVHHWCAVWSEGVQKGEGEELKNVDKAVISGIQQPCDYCKRMGATIRCRAAGCSRSYHFPCSAASGSFQSMKQLALLCPAHIDQAEEMAGEEARCVVCDSAGELTGLLYCTGCGQHYHDACLEISATPLQRSGWQCPECKVCQTCRQPGEDNKMLVCDACDKGYHTFCLQPAMDSVPPDSWKCRRCRVCTDCGARGLILPGSEQWFESYSVCENCQRRRISVCGVCSKVTESSVTLQHHCSICHRWVHSECASVSEPPDEKCICIICREAQTVVSETEQSSTQVDIKAEPEEEPMELETDAEVVEMEEVHKSITEEGSQQEKTVVSTDSHLNGQDSTKEQTPAVRVSGVSDDSGVTQGCSESVADGAVSIEVEPKAQATVDSLANPVTVTMLESESKVAEAHAEDGQLQEEVSRQEGKESSSNLNITAMEPTLLSSSSPPAQIPLPAGLDEAEPVAMDISEVQNEDVSERTSPPVPQVEPSASDTDERVGQSEDDEDEEELLEEAHCKDESQAEDVIKQEADSQETSIKSELLLDEMSNMSHGDESSSGFLGSPAEVDSQMLSMDLSVVPAGRARSDSLLTESDEFLSFDTLKSDGEKLKRRGSPGRSRVKQQGRGGGFPGRRRPRGGGSGRGRGRSRLKAMASCIDAFLQTMNADTGLNKEDEEEEDDTMQNTVVLFSNTDKFVLLQDMCVVCGSFGRGVEGQLLACAQCSQCYHPYCVNSKITKMMLRKGWRCLECIVCEVCGKASDPSRLLLCDDCDVSYHTYCLDPPLHTVPKGGWKCKWCVCCMHCGASSPGFHCEWQNNYNHCGPCASLVTCPVCHENFMEEELLLQCQHCDRWVHAVCESLYTEDEVEQASDEGFACTACTPYVPRPIVESPMMSAFKIKEPEPQFYRLEGVWLTEAGMSLLRSISMSPLHKRRQRRSRLGTICIDGAPEGLEPKEGDGEGEDGKGCAESMDCESKLEAPGSPDRGDGMDKEPGADGGIEGTGDCGDLKGADDTDDRKKRKRKPYRPGIGGFMVRQRKCHTRMRKSLSTSGDGVPEGQATETKLEEGPHPDMDPPDVKASEGDGELAKKRRGRKKSKLEDMFPAYLQEAFFGKTLLDLSKRAFLAPPAQRHFQGMPRPSLPAPGCRPAVSESAEVENRAPEATLQLKREADGLKPQEDIKLTAGAGEQPSVSDQSLGDTPASNIQKNGGLPQGTEKQDSEQFFRKVLRPSEGSTLSGTIQTSTRPLQEGESNRTGLPLRNLPGASTSGSLPSASMMEPFQSPFFDPLDRGGIFSPEQDEESPWATPSTPATPTTPPTPTEQEGDGLSYNQRSLQRWEKDEELGNLSTISPVLYANINRPNLKQEFPDWASRCKQIMKIWRKVSAPDKVPFLQKAKDNRAAQRISKAQKQAESQVLRPVKTEPVRIKAERPSLHLQIPPPSGSLSTPSQPSSAESAFPFTPDTASSVFSPDDSLKASGSTDIHTDSFPKPPSQSPHAQSQPSTPYSQPSFSPLQASSGYPLPGPQGAPQVRPASLGSHDMQPGMSRKAQQVDPFFKPQQQIFSPQQGSQEPVGLPESPRPKAVGTGDPSLFSSPHTTHHGDPIRARQEYTSSSSPSTVASSPGGMLQNRAEMSAPSPRASTGLGTNSPAGMGDSGDGLFKAPMTPRMHQGDAGTSFTPLPPNLSPNHPPESYRQSPSAFSDSCVQSPLTPRPQSGDGSSPLLQRLPISQQESYPKVASSPQSQGSSPLTPGALSNDGLSVQSPATPRFQSPDPHSRPPSRPPSRPQSRDPFTSMHKPPRPASAVTEAPFRGSPHSNQQTPCSPSVGDPLSGKPPGPPGFSRSPSMDTLQISQPQTVGSKQVITSQQAQVQLQQSSSMAPTMATDLNAKTHIPAGNQDHLPVIPGAQELPDLSPVQDQSLIGLSPSELEKHRQKQRLREFLIRQKMQRNSLRQEKEANTPINNAPNWQEAEMSVFQQDKSQRAPPPYPQDRVAVAQDAIPGKLPLPMGTVDEKLCRPPPPPPPPPLPGTPGIMDLNVLRQPGANVSQGMYPRPPLPTQWQGQVAGPRRFPQPSMMEIGPRHHLNAPLNNPLNMQGMQGMPNPLAVSQGPRPETMQHPVSGPPPQFIELKHNAQRLPIGPQFLARTPPPRPRLFIPQQDVSAGFVPTSLPPSFATQGEGGQGPRLGLPQANLGQLMTNQSNIPPSQPQLQPQDVPSTHSNTSVSHATIQQQSSQNNSTGEQQPVEETVHLPETDLEDPFAAKDLGETGGEAGVEDEDDLALDLDPDKGDDDLGNLDNLETNDPHLDDLLNSDEFDLLAYTDPELDQGDPKDVFSDQLRLVEAEGEGSGTKVEEKPKAGITAKQSHTASTQLHLKTETSTASDVSLPLKSETSDTSELATVKLKEKSLIGSQQSAQNVVKDEMGEAVSLLLSGAPSKVSTQPENSSASLSTVRLGGVPFPPPTQANTLTFPPATPHPDLPDNPLDLPDGGGQHSPAVDLDKVESSLEASELPLLIQDLLEHEKKELQKQQQQQQLNALQGGLGGHLHNIQNQQQPSGGPGQILLPHHRPPQALVSQPGMVPRPPHMLTPQQQRMLSAPMPPPAHVAVVQPQAMIRAGQPSSIHPALDPQQQATPPQHHPKPQTVPTNFFPDKDLDKFMTDDIMDPIAKAKMVALKGIKRVLTQDPMNVPPGINRQQVSLLAQRLASTPGSADTQTHISSGSSKEGESSDKAQPRPNPPQFVQGIINDAEQHQYEEWLVHTQQLLQMQLKCLEEQIGAHRKSRKALCAKQRTAKKAGREFAEADAEKLKLVTEEQSKIQKQLDQVRKQQKEHTNLIAEYRSKQQQHQQGSSMLAPGPSNQGPHMLSKMPGQMIMGQQGGLMMGQVPGGIPQGGLPVRMPQVHPFTAGQTPHPGALGTGPPGPTGGFFPQATGAQGPDPRLLQERHMQQRMQMVQKLQQQFMMGQQPVTHQSQQPGVINQQAGPIAGQAPQALMTNALMGQQQPNLQPGLITNQQHQQGLMQVPQGIMGNQAVGQTQSNLMAQPMTPNQNLMTGQTGMAGNQPVQQLQRPQGLMGQQVPGEPQHVIRGPQGQFTAQQQTVLAQRMLLSQQQQNTAKNLAQLQQQQIPQQRQLPQMGASEQQGTLGTSPSSGAQGNVDISQQGAPGLSQDVQSPAPKDGGILSPKTPPQQAGSSTPVHIQQGPSGDLQGAVGQQPATVAYMVPQQQATQQQPGQNVGPAQQHSYVNSQQTGIQPQEQMQLALQRQNSLNTEQVKQEGQQMCYVAQQLQQGGQNVAQIQGMLAQQSGQNQAVITGNPNQQQDILAQQQLNRSQQIMMNQRSGAPPGQIRAPINIQALIAQNPQLCHLPPNQQLQQIQAIIAQRQAQQQGQMLQLQGQTQGQIRPQGPQPVGPRMPGLEAQQQHPYAFAAKQGPVGSSQQQGVICQPSVMAPQFQNAGSLHPQQTSQGVSPQYNTTTQQQQQMMQQQQHQMMRGQVPLARPVIGQVRPTPLGHMARPMSPRQLMAQGSPGSPHSSQQRQIMGMRQTPPGQGQCLGVRALSPFQASPSHVGSPAGSVQESASSPASFNKHDFGTTSISNQPSPASRSDCGPGKNSPFSNVGATGASPLRSPIAKTPQEVAGLKSEPHVQGAQKPTAFIPLNGPSPKSASNLPQPSVSAAVVEGEMSNERDLCKISLQNIKQEPREINCDSRDSGEASSATIKREITGDSLNTSNISCPGNPPGDPMSQIPRTETGQQLLQKLLRTKSLQLPSQRTSDGIHNEINGHINSKLAMLEQKLQETPRNMEDLQSITKRPPVTKAKRPTKAGERGTNARKKNKKDEAGKTEAIMKQLKQGLSLLPLMEPSITASLDLFAPFGSSPANGKTQLKGSFGNAVIDNIPDYYSQLLTKNNLSNPPTPPSSLPPTPPPSVQHKLLNGVTAVEELSESQKERATSEDITDPVPEEVKSVDILAALPTPPHNQNEDVRMESDDDSDVPDTIVPASSPESQLGDETSRFPHLLELKEEEENRAISPVIPMIPRSAIPSFAETKPFEAGEGKAGSSSGSWDKAKSNEVSVTFTLSAAAAKNLNSVMVAVAQLLHTRMPGSYEVAFPRSPGRAGGVGPGKTPDSNPGPIFVKTDPSANQDAEWLKQFDVTLPGCTLKKQVDILSLIKQEYTEQEDQPAQHCYMTNVSDLDVRHLPIIPVEVSPPPSPPPPIPPPSVCAEPEPVAQSDPRAQQESEPEAPAQPKSPASSSPNAPIKAEAPSEPLTSEPLTSEPLTSEPLTSEPLTSEPLTTESQSAPVKTEPEEAVLAPPVAPPEEAASVSVSVSASQESLIMEVCPKPIKQRRPFSEEEEVRPKIKKWKGVRWKRLHLVITIRKGSSKKENSREVSELMERLRITLRPEKLPRDKRKCCFCHEEGDGTTDGPARLLNIDVDLWVHLNCALWSTEVYETQGGALINVEVALRRGLRTRCACCQKTGATNSCNRLRCPNVYHFACAIRARCMFFKDKTMLCTQHKLKGPSEEELSNFAVFRRVYIERDEVKQIASILQRGDRIHLFRVGGLIFHAVGQLLPSQMAAFHSPTAIYPAGYEATRIYWSTRVPNRRCRYRCRISEQDGKPLFEVRVLEYGQEDLHFRDSNPDGIWNNIVQTVAKLRDEAAMLKLFADHVKGEEMYGLTVHAVLRITESLPGVENCQNYTFRYGRHPLMELPLMINPTGCARSEPKILTHCKRPHTLNSTSMSKAYQSTFTGEINTPYSKQFVHSKSSQYRRLKTEWKNNVYLARSRIQGLGLYAAKDLEKHTMVIEYIGTIIRNEVANRREKIYEEQNRGIYMFRINNEHVIDATLTGGPARYVNHSCAPNCVAEVVTFDKEDKIIIISSRRIPKGEELTYDYQFDFEDDQHKIPCHCGAWNCRKWMN</sequence>
<dbReference type="GO" id="GO:0007417">
    <property type="term" value="P:central nervous system development"/>
    <property type="evidence" value="ECO:0007669"/>
    <property type="project" value="UniProtKB-ARBA"/>
</dbReference>
<keyword evidence="22" id="KW-0007">Acetylation</keyword>
<feature type="region of interest" description="Disordered" evidence="41">
    <location>
        <begin position="4407"/>
        <end position="4495"/>
    </location>
</feature>
<feature type="compositionally biased region" description="Basic and acidic residues" evidence="41">
    <location>
        <begin position="2107"/>
        <end position="2116"/>
    </location>
</feature>
<feature type="compositionally biased region" description="Basic residues" evidence="41">
    <location>
        <begin position="1545"/>
        <end position="1555"/>
    </location>
</feature>
<evidence type="ECO:0000256" key="3">
    <source>
        <dbReference type="ARBA" id="ARBA00010649"/>
    </source>
</evidence>
<feature type="compositionally biased region" description="Basic and acidic residues" evidence="41">
    <location>
        <begin position="401"/>
        <end position="417"/>
    </location>
</feature>
<evidence type="ECO:0000256" key="39">
    <source>
        <dbReference type="PROSITE-ProRule" id="PRU00175"/>
    </source>
</evidence>
<comment type="caution">
    <text evidence="48">The sequence shown here is derived from an EMBL/GenBank/DDBJ whole genome shotgun (WGS) entry which is preliminary data.</text>
</comment>
<evidence type="ECO:0000256" key="2">
    <source>
        <dbReference type="ARBA" id="ARBA00004586"/>
    </source>
</evidence>
<dbReference type="GO" id="GO:0055002">
    <property type="term" value="P:striated muscle cell development"/>
    <property type="evidence" value="ECO:0007669"/>
    <property type="project" value="UniProtKB-ARBA"/>
</dbReference>
<feature type="compositionally biased region" description="Pro residues" evidence="41">
    <location>
        <begin position="2187"/>
        <end position="2197"/>
    </location>
</feature>
<feature type="compositionally biased region" description="Low complexity" evidence="41">
    <location>
        <begin position="1812"/>
        <end position="1821"/>
    </location>
</feature>
<evidence type="ECO:0000256" key="24">
    <source>
        <dbReference type="ARBA" id="ARBA00023034"/>
    </source>
</evidence>
<dbReference type="GO" id="GO:0045944">
    <property type="term" value="P:positive regulation of transcription by RNA polymerase II"/>
    <property type="evidence" value="ECO:0007669"/>
    <property type="project" value="TreeGrafter"/>
</dbReference>
<dbReference type="SMART" id="SM00306">
    <property type="entry name" value="HintN"/>
    <property type="match status" value="1"/>
</dbReference>
<dbReference type="GO" id="GO:0000139">
    <property type="term" value="C:Golgi membrane"/>
    <property type="evidence" value="ECO:0007669"/>
    <property type="project" value="UniProtKB-SubCell"/>
</dbReference>
<dbReference type="FunFam" id="3.30.40.10:FF:001142">
    <property type="entry name" value="Histone-lysine N-methyltransferase"/>
    <property type="match status" value="1"/>
</dbReference>
<dbReference type="SMART" id="SM00508">
    <property type="entry name" value="PostSET"/>
    <property type="match status" value="1"/>
</dbReference>
<feature type="region of interest" description="Disordered" evidence="41">
    <location>
        <begin position="2669"/>
        <end position="2812"/>
    </location>
</feature>
<dbReference type="PROSITE" id="PS50089">
    <property type="entry name" value="ZF_RING_2"/>
    <property type="match status" value="1"/>
</dbReference>
<keyword evidence="26" id="KW-0238">DNA-binding</keyword>
<feature type="region of interest" description="Disordered" evidence="41">
    <location>
        <begin position="2510"/>
        <end position="2537"/>
    </location>
</feature>
<comment type="catalytic activity">
    <reaction evidence="36">
        <text>L-lysyl(4)-[histone H3] + S-adenosyl-L-methionine = N(6)-methyl-L-lysyl(4)-[histone H3] + S-adenosyl-L-homocysteine + H(+)</text>
        <dbReference type="Rhea" id="RHEA:60264"/>
        <dbReference type="Rhea" id="RHEA-COMP:15543"/>
        <dbReference type="Rhea" id="RHEA-COMP:15547"/>
        <dbReference type="ChEBI" id="CHEBI:15378"/>
        <dbReference type="ChEBI" id="CHEBI:29969"/>
        <dbReference type="ChEBI" id="CHEBI:57856"/>
        <dbReference type="ChEBI" id="CHEBI:59789"/>
        <dbReference type="ChEBI" id="CHEBI:61929"/>
        <dbReference type="EC" id="2.1.1.364"/>
    </reaction>
    <physiologicalReaction direction="left-to-right" evidence="36">
        <dbReference type="Rhea" id="RHEA:60265"/>
    </physiologicalReaction>
</comment>
<evidence type="ECO:0000256" key="26">
    <source>
        <dbReference type="ARBA" id="ARBA00023125"/>
    </source>
</evidence>
<dbReference type="PROSITE" id="PS50016">
    <property type="entry name" value="ZF_PHD_2"/>
    <property type="match status" value="5"/>
</dbReference>
<evidence type="ECO:0000256" key="9">
    <source>
        <dbReference type="ARBA" id="ARBA00022670"/>
    </source>
</evidence>
<evidence type="ECO:0000256" key="19">
    <source>
        <dbReference type="ARBA" id="ARBA00022833"/>
    </source>
</evidence>
<dbReference type="GO" id="GO:0016746">
    <property type="term" value="F:acyltransferase activity"/>
    <property type="evidence" value="ECO:0007669"/>
    <property type="project" value="UniProtKB-KW"/>
</dbReference>
<dbReference type="EMBL" id="JAHKSW010000015">
    <property type="protein sequence ID" value="KAG7323670.1"/>
    <property type="molecule type" value="Genomic_DNA"/>
</dbReference>
<feature type="compositionally biased region" description="Polar residues" evidence="41">
    <location>
        <begin position="2354"/>
        <end position="2372"/>
    </location>
</feature>
<feature type="compositionally biased region" description="Polar residues" evidence="41">
    <location>
        <begin position="2868"/>
        <end position="2889"/>
    </location>
</feature>
<keyword evidence="8" id="KW-0489">Methyltransferase</keyword>
<evidence type="ECO:0000313" key="48">
    <source>
        <dbReference type="EMBL" id="KAG7323670.1"/>
    </source>
</evidence>
<feature type="region of interest" description="Disordered" evidence="41">
    <location>
        <begin position="4312"/>
        <end position="4345"/>
    </location>
</feature>
<dbReference type="SMART" id="SM00317">
    <property type="entry name" value="SET"/>
    <property type="match status" value="1"/>
</dbReference>
<dbReference type="InterPro" id="IPR046999">
    <property type="entry name" value="KMT2D_PHD5"/>
</dbReference>
<evidence type="ECO:0000313" key="49">
    <source>
        <dbReference type="Proteomes" id="UP000824219"/>
    </source>
</evidence>
<dbReference type="InterPro" id="IPR003616">
    <property type="entry name" value="Post-SET_dom"/>
</dbReference>
<keyword evidence="28" id="KW-0564">Palmitate</keyword>
<feature type="compositionally biased region" description="Basic and acidic residues" evidence="41">
    <location>
        <begin position="1676"/>
        <end position="1690"/>
    </location>
</feature>
<comment type="function">
    <text evidence="37">Histone methyltransferase that catalyzes methyl group transfer from S-adenosyl-L-methionine to the epsilon-amino group of 'Lys-4' of histone H3 (H3K4). Part of chromatin remodeling machinery predominantly forms H3K4me1 methylation marks at active chromatin sites where transcription and DNA repair take place. Likely plays a redundant role with KMT2D in enriching H3K4me1 mark on primed and active enhancer elements.</text>
</comment>
<feature type="region of interest" description="Disordered" evidence="41">
    <location>
        <begin position="4206"/>
        <end position="4241"/>
    </location>
</feature>
<feature type="compositionally biased region" description="Low complexity" evidence="41">
    <location>
        <begin position="3622"/>
        <end position="3638"/>
    </location>
</feature>
<dbReference type="SUPFAM" id="SSF82199">
    <property type="entry name" value="SET domain"/>
    <property type="match status" value="1"/>
</dbReference>
<dbReference type="FunFam" id="3.30.1380.10:FF:000001">
    <property type="entry name" value="Indian hedgehog"/>
    <property type="match status" value="1"/>
</dbReference>
<dbReference type="InterPro" id="IPR019787">
    <property type="entry name" value="Znf_PHD-finger"/>
</dbReference>
<dbReference type="SMART" id="SM00541">
    <property type="entry name" value="FYRN"/>
    <property type="match status" value="1"/>
</dbReference>
<evidence type="ECO:0000259" key="44">
    <source>
        <dbReference type="PROSITE" id="PS50089"/>
    </source>
</evidence>
<keyword evidence="4 40" id="KW-0217">Developmental protein</keyword>
<evidence type="ECO:0000256" key="29">
    <source>
        <dbReference type="ARBA" id="ARBA00023159"/>
    </source>
</evidence>
<keyword evidence="29" id="KW-0010">Activator</keyword>
<dbReference type="FunFam" id="3.30.40.10:FF:000002">
    <property type="entry name" value="Histone-lysine N-methyltransferase"/>
    <property type="match status" value="1"/>
</dbReference>
<evidence type="ECO:0000256" key="15">
    <source>
        <dbReference type="ARBA" id="ARBA00022771"/>
    </source>
</evidence>
<dbReference type="Pfam" id="PF05964">
    <property type="entry name" value="FYRN"/>
    <property type="match status" value="1"/>
</dbReference>
<feature type="compositionally biased region" description="Basic and acidic residues" evidence="41">
    <location>
        <begin position="1928"/>
        <end position="1941"/>
    </location>
</feature>
<evidence type="ECO:0000256" key="21">
    <source>
        <dbReference type="ARBA" id="ARBA00022853"/>
    </source>
</evidence>
<dbReference type="PROSITE" id="PS51542">
    <property type="entry name" value="FYRN"/>
    <property type="match status" value="1"/>
</dbReference>
<keyword evidence="13 40" id="KW-0732">Signal</keyword>
<gene>
    <name evidence="48" type="ORF">KOW79_013372</name>
</gene>
<evidence type="ECO:0000256" key="27">
    <source>
        <dbReference type="ARBA" id="ARBA00023136"/>
    </source>
</evidence>
<dbReference type="InterPro" id="IPR001965">
    <property type="entry name" value="Znf_PHD"/>
</dbReference>
<feature type="compositionally biased region" description="Pro residues" evidence="41">
    <location>
        <begin position="4706"/>
        <end position="4720"/>
    </location>
</feature>
<feature type="region of interest" description="Disordered" evidence="41">
    <location>
        <begin position="2940"/>
        <end position="3003"/>
    </location>
</feature>
<feature type="compositionally biased region" description="Gly residues" evidence="41">
    <location>
        <begin position="1505"/>
        <end position="1514"/>
    </location>
</feature>
<keyword evidence="17 40" id="KW-0068">Autocatalytic cleavage</keyword>
<dbReference type="GO" id="GO:0008233">
    <property type="term" value="F:peptidase activity"/>
    <property type="evidence" value="ECO:0007669"/>
    <property type="project" value="UniProtKB-UniRule"/>
</dbReference>
<dbReference type="InterPro" id="IPR001841">
    <property type="entry name" value="Znf_RING"/>
</dbReference>
<feature type="domain" description="PHD-type" evidence="43">
    <location>
        <begin position="615"/>
        <end position="665"/>
    </location>
</feature>
<feature type="compositionally biased region" description="Low complexity" evidence="41">
    <location>
        <begin position="4027"/>
        <end position="4040"/>
    </location>
</feature>
<dbReference type="Pfam" id="PF00856">
    <property type="entry name" value="SET"/>
    <property type="match status" value="1"/>
</dbReference>
<feature type="signal peptide" evidence="42">
    <location>
        <begin position="1"/>
        <end position="23"/>
    </location>
</feature>
<dbReference type="GO" id="GO:0042063">
    <property type="term" value="P:gliogenesis"/>
    <property type="evidence" value="ECO:0007669"/>
    <property type="project" value="UniProtKB-ARBA"/>
</dbReference>
<keyword evidence="14" id="KW-0677">Repeat</keyword>
<feature type="compositionally biased region" description="Basic and acidic residues" evidence="41">
    <location>
        <begin position="1516"/>
        <end position="1527"/>
    </location>
</feature>
<accession>A0A9D3NMG1</accession>
<feature type="compositionally biased region" description="Low complexity" evidence="41">
    <location>
        <begin position="1951"/>
        <end position="1964"/>
    </location>
</feature>
<feature type="compositionally biased region" description="Polar residues" evidence="41">
    <location>
        <begin position="2147"/>
        <end position="2157"/>
    </location>
</feature>
<dbReference type="GO" id="GO:0044666">
    <property type="term" value="C:MLL3/4 complex"/>
    <property type="evidence" value="ECO:0007669"/>
    <property type="project" value="TreeGrafter"/>
</dbReference>
<evidence type="ECO:0000259" key="47">
    <source>
        <dbReference type="PROSITE" id="PS51805"/>
    </source>
</evidence>
<evidence type="ECO:0000256" key="10">
    <source>
        <dbReference type="ARBA" id="ARBA00022679"/>
    </source>
</evidence>
<feature type="region of interest" description="Disordered" evidence="41">
    <location>
        <begin position="4703"/>
        <end position="4807"/>
    </location>
</feature>
<dbReference type="GO" id="GO:0005789">
    <property type="term" value="C:endoplasmic reticulum membrane"/>
    <property type="evidence" value="ECO:0007669"/>
    <property type="project" value="UniProtKB-SubCell"/>
</dbReference>